<reference evidence="11 12" key="1">
    <citation type="submission" date="2019-08" db="EMBL/GenBank/DDBJ databases">
        <authorList>
            <person name="Shi S."/>
        </authorList>
    </citation>
    <scope>NUCLEOTIDE SEQUENCE [LARGE SCALE GENOMIC DNA]</scope>
    <source>
        <strain evidence="11 12">GY10130</strain>
    </source>
</reference>
<evidence type="ECO:0000256" key="1">
    <source>
        <dbReference type="ARBA" id="ARBA00004571"/>
    </source>
</evidence>
<dbReference type="EMBL" id="VRTY01000034">
    <property type="protein sequence ID" value="TXK46438.1"/>
    <property type="molecule type" value="Genomic_DNA"/>
</dbReference>
<dbReference type="InterPro" id="IPR008969">
    <property type="entry name" value="CarboxyPept-like_regulatory"/>
</dbReference>
<dbReference type="NCBIfam" id="TIGR04057">
    <property type="entry name" value="SusC_RagA_signa"/>
    <property type="match status" value="1"/>
</dbReference>
<accession>A0A5C8K5Y2</accession>
<keyword evidence="12" id="KW-1185">Reference proteome</keyword>
<evidence type="ECO:0000259" key="10">
    <source>
        <dbReference type="Pfam" id="PF07715"/>
    </source>
</evidence>
<evidence type="ECO:0000256" key="8">
    <source>
        <dbReference type="PROSITE-ProRule" id="PRU01360"/>
    </source>
</evidence>
<dbReference type="Pfam" id="PF13715">
    <property type="entry name" value="CarbopepD_reg_2"/>
    <property type="match status" value="1"/>
</dbReference>
<dbReference type="InterPro" id="IPR012910">
    <property type="entry name" value="Plug_dom"/>
</dbReference>
<dbReference type="Proteomes" id="UP000321926">
    <property type="component" value="Unassembled WGS sequence"/>
</dbReference>
<dbReference type="InterPro" id="IPR037066">
    <property type="entry name" value="Plug_dom_sf"/>
</dbReference>
<keyword evidence="7 8" id="KW-0998">Cell outer membrane</keyword>
<dbReference type="PANTHER" id="PTHR30069:SF29">
    <property type="entry name" value="HEMOGLOBIN AND HEMOGLOBIN-HAPTOGLOBIN-BINDING PROTEIN 1-RELATED"/>
    <property type="match status" value="1"/>
</dbReference>
<dbReference type="SUPFAM" id="SSF49464">
    <property type="entry name" value="Carboxypeptidase regulatory domain-like"/>
    <property type="match status" value="1"/>
</dbReference>
<dbReference type="InterPro" id="IPR039426">
    <property type="entry name" value="TonB-dep_rcpt-like"/>
</dbReference>
<dbReference type="OrthoDB" id="9768177at2"/>
<keyword evidence="5 9" id="KW-0732">Signal</keyword>
<keyword evidence="4 8" id="KW-0812">Transmembrane</keyword>
<keyword evidence="3 8" id="KW-1134">Transmembrane beta strand</keyword>
<name>A0A5C8K5Y2_9BACT</name>
<protein>
    <submittedName>
        <fullName evidence="11">SusC/RagA family TonB-linked outer membrane protein</fullName>
    </submittedName>
</protein>
<organism evidence="11 12">
    <name type="scientific">Pontibacter qinzhouensis</name>
    <dbReference type="NCBI Taxonomy" id="2603253"/>
    <lineage>
        <taxon>Bacteria</taxon>
        <taxon>Pseudomonadati</taxon>
        <taxon>Bacteroidota</taxon>
        <taxon>Cytophagia</taxon>
        <taxon>Cytophagales</taxon>
        <taxon>Hymenobacteraceae</taxon>
        <taxon>Pontibacter</taxon>
    </lineage>
</organism>
<dbReference type="GO" id="GO:0044718">
    <property type="term" value="P:siderophore transmembrane transport"/>
    <property type="evidence" value="ECO:0007669"/>
    <property type="project" value="TreeGrafter"/>
</dbReference>
<dbReference type="GO" id="GO:0009279">
    <property type="term" value="C:cell outer membrane"/>
    <property type="evidence" value="ECO:0007669"/>
    <property type="project" value="UniProtKB-SubCell"/>
</dbReference>
<evidence type="ECO:0000256" key="4">
    <source>
        <dbReference type="ARBA" id="ARBA00022692"/>
    </source>
</evidence>
<dbReference type="NCBIfam" id="TIGR04056">
    <property type="entry name" value="OMP_RagA_SusC"/>
    <property type="match status" value="1"/>
</dbReference>
<comment type="similarity">
    <text evidence="8">Belongs to the TonB-dependent receptor family.</text>
</comment>
<dbReference type="AlphaFoldDB" id="A0A5C8K5Y2"/>
<dbReference type="Gene3D" id="2.60.40.1120">
    <property type="entry name" value="Carboxypeptidase-like, regulatory domain"/>
    <property type="match status" value="1"/>
</dbReference>
<dbReference type="Gene3D" id="2.40.170.20">
    <property type="entry name" value="TonB-dependent receptor, beta-barrel domain"/>
    <property type="match status" value="1"/>
</dbReference>
<proteinExistence type="inferred from homology"/>
<sequence>MKRILCLCLLFVAVLLQEAMAQSRTVTGTVTDKATNVGLPGVTVLVKGTTTGTATDLNGTYSLTVPAEATTLVFRAIGYTTVERNLGVATSIDVSLGVDATTLGEVVVTALGIERNRNELAYSAQQVSGDQVTRVRSSDFVSTLSGKVAGLDIRSNNTMGGSTNVVIRGYSSITGNNQALFVIDGVPVSNANNNTNARVAQSNPQFGNQQSGGVGTDFGNAAADINPDNIESINVLKGSAATALYGSRAANGVIMITTKKGAKNSLNINVNSGVTWSRIDKSTFARYQKEYGAGYFDAFRASRDLGSGLGPVVRFQDDASYGPAFDPGLMVYQWDAIDPSSPNFGRMTPWVAAENDPSTYYETGVNSNQSIVLSGGGDKTTFNLGYTRNDIKGNLPNSTIDKDLINFTGTYEASSKLTVSASGNYSRVVGMGRYGTGYNGRNPNQQFRQWWQTNVDLVKQRDAYFRNRRNETWNWNSSNTGPIYSDNLYWTRYENYSNDSRDNFYGYAMATYKFTDWFSLMGRATFNTTTDMQEERVAIGSADLSQYTRFNRSFNESNFDLFLNFDKNISDDISFTGLIGANLRRDRMSSIRASTNGGLVVPGFYALSNTVNPINPPFEELEKRGVDGIFASANFGFKEMVFVELAARQDKSTTLPLDNNSYFYPAAAANFVFSNVVETPWLSLGKIRANYAEVGNDAPPLSLYDIYSAQPGFGSIPIFSLPNIRNNAALLPERKKSFEAGLEAEFFNSLFGFDLTVYKENTVDQILPVSTSAASGYTQRYVNAGNVENRGFEISAFVSPINTENLTWTMNLNFARNRNKVLSLYEDVQNIPLATFQGGVSSNAAVGQPYGVLRGNDFVYLNGQKVVNSDGYYMLSDRADLFIGDPNPDWMGGFNNSLTFKGVTLAFLIDVRKGGDVFSLDQWYGEATGLYPESAGLNDRGNPSRRPVEDGGGILLPGVKEDGTPNDIYAENQDGDGLTPFGYAANNYEGAPRAMYVYDGSFVKLREVALSYALPQSVVSRIGFVKGIDLQLIGRNLWIIHKNMKYSDPEEGLSSGNVRGYQSGAYPAIKTYGFNVRLNF</sequence>
<dbReference type="RefSeq" id="WP_147921720.1">
    <property type="nucleotide sequence ID" value="NZ_VRTY01000034.1"/>
</dbReference>
<dbReference type="SUPFAM" id="SSF56935">
    <property type="entry name" value="Porins"/>
    <property type="match status" value="1"/>
</dbReference>
<evidence type="ECO:0000313" key="11">
    <source>
        <dbReference type="EMBL" id="TXK46438.1"/>
    </source>
</evidence>
<dbReference type="PROSITE" id="PS52016">
    <property type="entry name" value="TONB_DEPENDENT_REC_3"/>
    <property type="match status" value="1"/>
</dbReference>
<evidence type="ECO:0000256" key="5">
    <source>
        <dbReference type="ARBA" id="ARBA00022729"/>
    </source>
</evidence>
<feature type="chain" id="PRO_5022840537" evidence="9">
    <location>
        <begin position="22"/>
        <end position="1080"/>
    </location>
</feature>
<evidence type="ECO:0000313" key="12">
    <source>
        <dbReference type="Proteomes" id="UP000321926"/>
    </source>
</evidence>
<evidence type="ECO:0000256" key="2">
    <source>
        <dbReference type="ARBA" id="ARBA00022448"/>
    </source>
</evidence>
<dbReference type="GO" id="GO:0015344">
    <property type="term" value="F:siderophore uptake transmembrane transporter activity"/>
    <property type="evidence" value="ECO:0007669"/>
    <property type="project" value="TreeGrafter"/>
</dbReference>
<dbReference type="InterPro" id="IPR023997">
    <property type="entry name" value="TonB-dep_OMP_SusC/RagA_CS"/>
</dbReference>
<feature type="domain" description="TonB-dependent receptor plug" evidence="10">
    <location>
        <begin position="118"/>
        <end position="253"/>
    </location>
</feature>
<dbReference type="Gene3D" id="2.170.130.10">
    <property type="entry name" value="TonB-dependent receptor, plug domain"/>
    <property type="match status" value="1"/>
</dbReference>
<dbReference type="Pfam" id="PF07715">
    <property type="entry name" value="Plug"/>
    <property type="match status" value="1"/>
</dbReference>
<evidence type="ECO:0000256" key="7">
    <source>
        <dbReference type="ARBA" id="ARBA00023237"/>
    </source>
</evidence>
<evidence type="ECO:0000256" key="6">
    <source>
        <dbReference type="ARBA" id="ARBA00023136"/>
    </source>
</evidence>
<feature type="signal peptide" evidence="9">
    <location>
        <begin position="1"/>
        <end position="21"/>
    </location>
</feature>
<keyword evidence="6 8" id="KW-0472">Membrane</keyword>
<keyword evidence="2 8" id="KW-0813">Transport</keyword>
<evidence type="ECO:0000256" key="9">
    <source>
        <dbReference type="SAM" id="SignalP"/>
    </source>
</evidence>
<evidence type="ECO:0000256" key="3">
    <source>
        <dbReference type="ARBA" id="ARBA00022452"/>
    </source>
</evidence>
<dbReference type="InterPro" id="IPR023996">
    <property type="entry name" value="TonB-dep_OMP_SusC/RagA"/>
</dbReference>
<dbReference type="InterPro" id="IPR036942">
    <property type="entry name" value="Beta-barrel_TonB_sf"/>
</dbReference>
<comment type="subcellular location">
    <subcellularLocation>
        <location evidence="1 8">Cell outer membrane</location>
        <topology evidence="1 8">Multi-pass membrane protein</topology>
    </subcellularLocation>
</comment>
<dbReference type="PANTHER" id="PTHR30069">
    <property type="entry name" value="TONB-DEPENDENT OUTER MEMBRANE RECEPTOR"/>
    <property type="match status" value="1"/>
</dbReference>
<comment type="caution">
    <text evidence="11">The sequence shown here is derived from an EMBL/GenBank/DDBJ whole genome shotgun (WGS) entry which is preliminary data.</text>
</comment>
<gene>
    <name evidence="11" type="ORF">FVR03_10580</name>
</gene>